<sequence>MSRLPVQKQTPDPALEKLLAHSHRRQYPARCTIIHAGDRPETLYYIVQGSVSVIMEDELGHEMVLAYLNPGQFFGEMGIFASQARSAGITTRSATETAEIHYAKFLELAMDDPQIMFLLATQLADRLRETSRKVIDLAFLDVTGRIARTLMELAQQPDALTHPDGMQIRVTRQELAKIVGCSREMAGRVLKDLEERGLITARGKTIVVFNAR</sequence>
<name>A0A1I4P8L8_ECTMO</name>
<evidence type="ECO:0000256" key="1">
    <source>
        <dbReference type="ARBA" id="ARBA00023015"/>
    </source>
</evidence>
<keyword evidence="1" id="KW-0805">Transcription regulation</keyword>
<dbReference type="CDD" id="cd00092">
    <property type="entry name" value="HTH_CRP"/>
    <property type="match status" value="1"/>
</dbReference>
<dbReference type="NCBIfam" id="NF008732">
    <property type="entry name" value="PRK11753.1"/>
    <property type="match status" value="1"/>
</dbReference>
<dbReference type="Pfam" id="PF00027">
    <property type="entry name" value="cNMP_binding"/>
    <property type="match status" value="1"/>
</dbReference>
<dbReference type="PROSITE" id="PS50042">
    <property type="entry name" value="CNMP_BINDING_3"/>
    <property type="match status" value="1"/>
</dbReference>
<dbReference type="EMBL" id="FOUO01000001">
    <property type="protein sequence ID" value="SFM24059.1"/>
    <property type="molecule type" value="Genomic_DNA"/>
</dbReference>
<dbReference type="FunFam" id="1.10.10.10:FF:000006">
    <property type="entry name" value="cAMP-activated global transcriptional regulator CRP"/>
    <property type="match status" value="1"/>
</dbReference>
<dbReference type="InterPro" id="IPR018488">
    <property type="entry name" value="cNMP-bd_CS"/>
</dbReference>
<gene>
    <name evidence="6" type="ORF">SAMN05421721_10169</name>
</gene>
<dbReference type="GO" id="GO:0005829">
    <property type="term" value="C:cytosol"/>
    <property type="evidence" value="ECO:0007669"/>
    <property type="project" value="TreeGrafter"/>
</dbReference>
<evidence type="ECO:0000313" key="6">
    <source>
        <dbReference type="EMBL" id="SFM24059.1"/>
    </source>
</evidence>
<evidence type="ECO:0000259" key="5">
    <source>
        <dbReference type="PROSITE" id="PS51063"/>
    </source>
</evidence>
<dbReference type="InterPro" id="IPR018490">
    <property type="entry name" value="cNMP-bd_dom_sf"/>
</dbReference>
<dbReference type="AlphaFoldDB" id="A0A1I4P8L8"/>
<protein>
    <submittedName>
        <fullName evidence="6">CRP/FNR family transcriptional regulator, cyclic AMP receptor protein</fullName>
    </submittedName>
</protein>
<dbReference type="PRINTS" id="PR00034">
    <property type="entry name" value="HTHCRP"/>
</dbReference>
<dbReference type="PROSITE" id="PS00889">
    <property type="entry name" value="CNMP_BINDING_2"/>
    <property type="match status" value="1"/>
</dbReference>
<dbReference type="InterPro" id="IPR012318">
    <property type="entry name" value="HTH_CRP"/>
</dbReference>
<dbReference type="PROSITE" id="PS51063">
    <property type="entry name" value="HTH_CRP_2"/>
    <property type="match status" value="1"/>
</dbReference>
<dbReference type="SUPFAM" id="SSF51206">
    <property type="entry name" value="cAMP-binding domain-like"/>
    <property type="match status" value="1"/>
</dbReference>
<dbReference type="Proteomes" id="UP000199556">
    <property type="component" value="Unassembled WGS sequence"/>
</dbReference>
<dbReference type="SUPFAM" id="SSF46785">
    <property type="entry name" value="Winged helix' DNA-binding domain"/>
    <property type="match status" value="1"/>
</dbReference>
<keyword evidence="7" id="KW-1185">Reference proteome</keyword>
<dbReference type="SMART" id="SM00419">
    <property type="entry name" value="HTH_CRP"/>
    <property type="match status" value="1"/>
</dbReference>
<dbReference type="InterPro" id="IPR018335">
    <property type="entry name" value="Tscrpt_reg_HTH_Crp-type_CS"/>
</dbReference>
<keyword evidence="6" id="KW-0675">Receptor</keyword>
<dbReference type="InterPro" id="IPR050397">
    <property type="entry name" value="Env_Response_Regulators"/>
</dbReference>
<feature type="domain" description="Cyclic nucleotide-binding" evidence="4">
    <location>
        <begin position="6"/>
        <end position="126"/>
    </location>
</feature>
<dbReference type="RefSeq" id="WP_090483219.1">
    <property type="nucleotide sequence ID" value="NZ_FOUO01000001.1"/>
</dbReference>
<dbReference type="STRING" id="195064.SAMN05421721_10169"/>
<keyword evidence="3" id="KW-0804">Transcription</keyword>
<evidence type="ECO:0000256" key="2">
    <source>
        <dbReference type="ARBA" id="ARBA00023125"/>
    </source>
</evidence>
<dbReference type="InterPro" id="IPR036388">
    <property type="entry name" value="WH-like_DNA-bd_sf"/>
</dbReference>
<dbReference type="SMART" id="SM00100">
    <property type="entry name" value="cNMP"/>
    <property type="match status" value="1"/>
</dbReference>
<dbReference type="PANTHER" id="PTHR24567:SF68">
    <property type="entry name" value="DNA-BINDING TRANSCRIPTIONAL DUAL REGULATOR CRP"/>
    <property type="match status" value="1"/>
</dbReference>
<reference evidence="6 7" key="1">
    <citation type="submission" date="2016-10" db="EMBL/GenBank/DDBJ databases">
        <authorList>
            <person name="de Groot N.N."/>
        </authorList>
    </citation>
    <scope>NUCLEOTIDE SEQUENCE [LARGE SCALE GENOMIC DNA]</scope>
    <source>
        <strain evidence="6 7">DSM 4180</strain>
    </source>
</reference>
<dbReference type="GO" id="GO:0003677">
    <property type="term" value="F:DNA binding"/>
    <property type="evidence" value="ECO:0007669"/>
    <property type="project" value="UniProtKB-KW"/>
</dbReference>
<evidence type="ECO:0000256" key="3">
    <source>
        <dbReference type="ARBA" id="ARBA00023163"/>
    </source>
</evidence>
<organism evidence="6 7">
    <name type="scientific">Ectothiorhodospira mobilis</name>
    <dbReference type="NCBI Taxonomy" id="195064"/>
    <lineage>
        <taxon>Bacteria</taxon>
        <taxon>Pseudomonadati</taxon>
        <taxon>Pseudomonadota</taxon>
        <taxon>Gammaproteobacteria</taxon>
        <taxon>Chromatiales</taxon>
        <taxon>Ectothiorhodospiraceae</taxon>
        <taxon>Ectothiorhodospira</taxon>
    </lineage>
</organism>
<dbReference type="PANTHER" id="PTHR24567">
    <property type="entry name" value="CRP FAMILY TRANSCRIPTIONAL REGULATORY PROTEIN"/>
    <property type="match status" value="1"/>
</dbReference>
<dbReference type="Pfam" id="PF13545">
    <property type="entry name" value="HTH_Crp_2"/>
    <property type="match status" value="1"/>
</dbReference>
<dbReference type="Gene3D" id="2.60.120.10">
    <property type="entry name" value="Jelly Rolls"/>
    <property type="match status" value="1"/>
</dbReference>
<keyword evidence="2" id="KW-0238">DNA-binding</keyword>
<evidence type="ECO:0000313" key="7">
    <source>
        <dbReference type="Proteomes" id="UP000199556"/>
    </source>
</evidence>
<dbReference type="OrthoDB" id="61906at2"/>
<dbReference type="InterPro" id="IPR000595">
    <property type="entry name" value="cNMP-bd_dom"/>
</dbReference>
<dbReference type="PROSITE" id="PS00042">
    <property type="entry name" value="HTH_CRP_1"/>
    <property type="match status" value="1"/>
</dbReference>
<accession>A0A1I4P8L8</accession>
<dbReference type="CDD" id="cd00038">
    <property type="entry name" value="CAP_ED"/>
    <property type="match status" value="1"/>
</dbReference>
<dbReference type="Gene3D" id="1.10.10.10">
    <property type="entry name" value="Winged helix-like DNA-binding domain superfamily/Winged helix DNA-binding domain"/>
    <property type="match status" value="1"/>
</dbReference>
<proteinExistence type="predicted"/>
<evidence type="ECO:0000259" key="4">
    <source>
        <dbReference type="PROSITE" id="PS50042"/>
    </source>
</evidence>
<dbReference type="InterPro" id="IPR014710">
    <property type="entry name" value="RmlC-like_jellyroll"/>
</dbReference>
<dbReference type="InterPro" id="IPR036390">
    <property type="entry name" value="WH_DNA-bd_sf"/>
</dbReference>
<feature type="domain" description="HTH crp-type" evidence="5">
    <location>
        <begin position="140"/>
        <end position="212"/>
    </location>
</feature>
<dbReference type="GO" id="GO:0003700">
    <property type="term" value="F:DNA-binding transcription factor activity"/>
    <property type="evidence" value="ECO:0007669"/>
    <property type="project" value="InterPro"/>
</dbReference>